<feature type="signal peptide" evidence="19">
    <location>
        <begin position="1"/>
        <end position="17"/>
    </location>
</feature>
<evidence type="ECO:0000256" key="7">
    <source>
        <dbReference type="ARBA" id="ARBA00023018"/>
    </source>
</evidence>
<keyword evidence="3" id="KW-1003">Cell membrane</keyword>
<proteinExistence type="inferred from homology"/>
<dbReference type="InterPro" id="IPR036719">
    <property type="entry name" value="Neuro-gated_channel_TM_sf"/>
</dbReference>
<dbReference type="CDD" id="cd19064">
    <property type="entry name" value="LGIC_TM_nAChR"/>
    <property type="match status" value="1"/>
</dbReference>
<evidence type="ECO:0000256" key="2">
    <source>
        <dbReference type="ARBA" id="ARBA00022448"/>
    </source>
</evidence>
<dbReference type="SUPFAM" id="SSF90112">
    <property type="entry name" value="Neurotransmitter-gated ion-channel transmembrane pore"/>
    <property type="match status" value="1"/>
</dbReference>
<keyword evidence="24" id="KW-1185">Reference proteome</keyword>
<evidence type="ECO:0000256" key="8">
    <source>
        <dbReference type="ARBA" id="ARBA00023065"/>
    </source>
</evidence>
<dbReference type="Ensembl" id="ENSMMNT00015022593.1">
    <property type="protein sequence ID" value="ENSMMNP00015020553.1"/>
    <property type="gene ID" value="ENSMMNG00015015094.1"/>
</dbReference>
<dbReference type="GeneTree" id="ENSGT00940000158661"/>
<feature type="transmembrane region" description="Helical" evidence="19">
    <location>
        <begin position="273"/>
        <end position="291"/>
    </location>
</feature>
<organism evidence="23 24">
    <name type="scientific">Monodon monoceros</name>
    <name type="common">Narwhal</name>
    <name type="synonym">Ceratodon monodon</name>
    <dbReference type="NCBI Taxonomy" id="40151"/>
    <lineage>
        <taxon>Eukaryota</taxon>
        <taxon>Metazoa</taxon>
        <taxon>Chordata</taxon>
        <taxon>Craniata</taxon>
        <taxon>Vertebrata</taxon>
        <taxon>Euteleostomi</taxon>
        <taxon>Mammalia</taxon>
        <taxon>Eutheria</taxon>
        <taxon>Laurasiatheria</taxon>
        <taxon>Artiodactyla</taxon>
        <taxon>Whippomorpha</taxon>
        <taxon>Cetacea</taxon>
        <taxon>Odontoceti</taxon>
        <taxon>Monodontidae</taxon>
        <taxon>Monodon</taxon>
    </lineage>
</organism>
<feature type="region of interest" description="Disordered" evidence="20">
    <location>
        <begin position="348"/>
        <end position="372"/>
    </location>
</feature>
<comment type="subcellular location">
    <subcellularLocation>
        <location evidence="16">Postsynaptic cell membrane</location>
        <topology evidence="16">Multi-pass membrane protein</topology>
    </subcellularLocation>
</comment>
<dbReference type="InterPro" id="IPR006202">
    <property type="entry name" value="Neur_chan_lig-bd"/>
</dbReference>
<feature type="chain" id="PRO_5034251331" description="Neurotransmitter-gated ion-channel ligand-binding domain-containing protein" evidence="19">
    <location>
        <begin position="18"/>
        <end position="491"/>
    </location>
</feature>
<evidence type="ECO:0000256" key="9">
    <source>
        <dbReference type="ARBA" id="ARBA00023136"/>
    </source>
</evidence>
<evidence type="ECO:0000256" key="10">
    <source>
        <dbReference type="ARBA" id="ARBA00023157"/>
    </source>
</evidence>
<dbReference type="InterPro" id="IPR006201">
    <property type="entry name" value="Neur_channel"/>
</dbReference>
<dbReference type="Pfam" id="PF02932">
    <property type="entry name" value="Neur_chan_memb"/>
    <property type="match status" value="1"/>
</dbReference>
<dbReference type="PRINTS" id="PR00254">
    <property type="entry name" value="NICOTINICR"/>
</dbReference>
<gene>
    <name evidence="23" type="primary">LOC114888904</name>
</gene>
<dbReference type="GO" id="GO:0045211">
    <property type="term" value="C:postsynaptic membrane"/>
    <property type="evidence" value="ECO:0007669"/>
    <property type="project" value="UniProtKB-SubCell"/>
</dbReference>
<accession>A0A8C6FA12</accession>
<evidence type="ECO:0000313" key="24">
    <source>
        <dbReference type="Proteomes" id="UP000694561"/>
    </source>
</evidence>
<feature type="domain" description="Neurotransmitter-gated ion-channel ligand-binding" evidence="21">
    <location>
        <begin position="35"/>
        <end position="240"/>
    </location>
</feature>
<name>A0A8C6FA12_MONMO</name>
<evidence type="ECO:0000259" key="21">
    <source>
        <dbReference type="Pfam" id="PF02931"/>
    </source>
</evidence>
<dbReference type="GO" id="GO:0004888">
    <property type="term" value="F:transmembrane signaling receptor activity"/>
    <property type="evidence" value="ECO:0007669"/>
    <property type="project" value="InterPro"/>
</dbReference>
<feature type="transmembrane region" description="Helical" evidence="19">
    <location>
        <begin position="242"/>
        <end position="266"/>
    </location>
</feature>
<dbReference type="PROSITE" id="PS00236">
    <property type="entry name" value="NEUROTR_ION_CHANNEL"/>
    <property type="match status" value="1"/>
</dbReference>
<feature type="transmembrane region" description="Helical" evidence="19">
    <location>
        <begin position="460"/>
        <end position="477"/>
    </location>
</feature>
<evidence type="ECO:0000256" key="3">
    <source>
        <dbReference type="ARBA" id="ARBA00022475"/>
    </source>
</evidence>
<evidence type="ECO:0000256" key="19">
    <source>
        <dbReference type="RuleBase" id="RU000687"/>
    </source>
</evidence>
<evidence type="ECO:0000313" key="23">
    <source>
        <dbReference type="Ensembl" id="ENSMMNP00015020553.1"/>
    </source>
</evidence>
<dbReference type="PRINTS" id="PR00252">
    <property type="entry name" value="NRIONCHANNEL"/>
</dbReference>
<sequence length="491" mass="55488">MTPGALLLLLLLLGALAAPFDPIKSGPQRGSDRGRLRQKLCSSYDSSVRPVWEVGDCVEVSIGLSLARLISLNEKDEEMSPKVCLDLEWTDYRLSWDSEEQESIDSLRITAESVWPTDVVLLNNKDGTFDVALDISVTVSSDGSVRWQPLGIYRSSCRIQVTYFPFDWQNCTMVFSSYSYDSSEVSLQTGLGPDGQEWQENGQWEIIHKPSRLIQPPVDRRGGGERQREEVTLYLIIRQKPLFYLVNVIAPCILITLLAIFVFYLPPDAGGKMGLSTFALLTLPVFLLLPADKVPETSLSVPMIIKYLMFTMVLITFSVILSVVDLNLHHRSPNKYLIHKLPPYLGLKRPNPERDQKPEPPPIPLRDSPGSGWGRGTGVYFIRKPPNDFLFPKPNRLQPELPAPDLWRFTDGPHRAVGLPPELREVVSSVSYIAQQLQEQEDHDALKEDWQFVAMVVDRLFLWTFIIFTSVGTLVIFQDATYHLPPPDPFP</sequence>
<dbReference type="Gene3D" id="2.70.170.10">
    <property type="entry name" value="Neurotransmitter-gated ion-channel ligand-binding domain"/>
    <property type="match status" value="1"/>
</dbReference>
<keyword evidence="11" id="KW-0675">Receptor</keyword>
<keyword evidence="10" id="KW-1015">Disulfide bond</keyword>
<evidence type="ECO:0000256" key="15">
    <source>
        <dbReference type="ARBA" id="ARBA00023303"/>
    </source>
</evidence>
<reference evidence="23" key="2">
    <citation type="submission" date="2025-09" db="UniProtKB">
        <authorList>
            <consortium name="Ensembl"/>
        </authorList>
    </citation>
    <scope>IDENTIFICATION</scope>
</reference>
<dbReference type="FunFam" id="2.70.170.10:FF:000012">
    <property type="entry name" value="Nicotinic acetylcholine receptor subunit gamma"/>
    <property type="match status" value="1"/>
</dbReference>
<keyword evidence="4 19" id="KW-0812">Transmembrane</keyword>
<evidence type="ECO:0000256" key="16">
    <source>
        <dbReference type="ARBA" id="ARBA00034104"/>
    </source>
</evidence>
<dbReference type="PANTHER" id="PTHR18945">
    <property type="entry name" value="NEUROTRANSMITTER GATED ION CHANNEL"/>
    <property type="match status" value="1"/>
</dbReference>
<keyword evidence="6 19" id="KW-1133">Transmembrane helix</keyword>
<dbReference type="Pfam" id="PF02931">
    <property type="entry name" value="Neur_chan_LBD"/>
    <property type="match status" value="1"/>
</dbReference>
<keyword evidence="12" id="KW-0325">Glycoprotein</keyword>
<keyword evidence="15 19" id="KW-0407">Ion channel</keyword>
<evidence type="ECO:0000256" key="13">
    <source>
        <dbReference type="ARBA" id="ARBA00023257"/>
    </source>
</evidence>
<evidence type="ECO:0000256" key="1">
    <source>
        <dbReference type="ARBA" id="ARBA00003328"/>
    </source>
</evidence>
<comment type="function">
    <text evidence="1">After binding acetylcholine, the AChR responds by an extensive change in conformation that affects all subunits and leads to opening of an ion-conducting channel across the plasma membrane.</text>
</comment>
<keyword evidence="7" id="KW-0770">Synapse</keyword>
<keyword evidence="8 19" id="KW-0406">Ion transport</keyword>
<comment type="catalytic activity">
    <reaction evidence="18">
        <text>Na(+)(in) = Na(+)(out)</text>
        <dbReference type="Rhea" id="RHEA:34963"/>
        <dbReference type="ChEBI" id="CHEBI:29101"/>
    </reaction>
</comment>
<keyword evidence="5 19" id="KW-0732">Signal</keyword>
<evidence type="ECO:0000256" key="5">
    <source>
        <dbReference type="ARBA" id="ARBA00022729"/>
    </source>
</evidence>
<dbReference type="InterPro" id="IPR002394">
    <property type="entry name" value="Nicotinic_acetylcholine_rcpt"/>
</dbReference>
<dbReference type="Proteomes" id="UP000694561">
    <property type="component" value="Unplaced"/>
</dbReference>
<evidence type="ECO:0000256" key="20">
    <source>
        <dbReference type="SAM" id="MobiDB-lite"/>
    </source>
</evidence>
<reference evidence="23" key="1">
    <citation type="submission" date="2025-08" db="UniProtKB">
        <authorList>
            <consortium name="Ensembl"/>
        </authorList>
    </citation>
    <scope>IDENTIFICATION</scope>
</reference>
<comment type="similarity">
    <text evidence="19">Belongs to the ligand-gated ion channel (TC 1.A.9) family.</text>
</comment>
<evidence type="ECO:0000256" key="17">
    <source>
        <dbReference type="ARBA" id="ARBA00034430"/>
    </source>
</evidence>
<dbReference type="GO" id="GO:0022848">
    <property type="term" value="F:acetylcholine-gated monoatomic cation-selective channel activity"/>
    <property type="evidence" value="ECO:0007669"/>
    <property type="project" value="InterPro"/>
</dbReference>
<keyword evidence="13" id="KW-0628">Postsynaptic cell membrane</keyword>
<evidence type="ECO:0000256" key="18">
    <source>
        <dbReference type="ARBA" id="ARBA00036239"/>
    </source>
</evidence>
<evidence type="ECO:0000256" key="11">
    <source>
        <dbReference type="ARBA" id="ARBA00023170"/>
    </source>
</evidence>
<dbReference type="Gene3D" id="1.20.58.390">
    <property type="entry name" value="Neurotransmitter-gated ion-channel transmembrane domain"/>
    <property type="match status" value="2"/>
</dbReference>
<keyword evidence="14" id="KW-1071">Ligand-gated ion channel</keyword>
<evidence type="ECO:0000256" key="6">
    <source>
        <dbReference type="ARBA" id="ARBA00022989"/>
    </source>
</evidence>
<dbReference type="InterPro" id="IPR038050">
    <property type="entry name" value="Neuro_actylchol_rec"/>
</dbReference>
<comment type="catalytic activity">
    <reaction evidence="17">
        <text>K(+)(in) = K(+)(out)</text>
        <dbReference type="Rhea" id="RHEA:29463"/>
        <dbReference type="ChEBI" id="CHEBI:29103"/>
    </reaction>
</comment>
<keyword evidence="9 19" id="KW-0472">Membrane</keyword>
<dbReference type="InterPro" id="IPR018000">
    <property type="entry name" value="Neurotransmitter_ion_chnl_CS"/>
</dbReference>
<evidence type="ECO:0000256" key="14">
    <source>
        <dbReference type="ARBA" id="ARBA00023286"/>
    </source>
</evidence>
<dbReference type="InterPro" id="IPR036734">
    <property type="entry name" value="Neur_chan_lig-bd_sf"/>
</dbReference>
<dbReference type="AlphaFoldDB" id="A0A8C6FA12"/>
<evidence type="ECO:0000256" key="4">
    <source>
        <dbReference type="ARBA" id="ARBA00022692"/>
    </source>
</evidence>
<feature type="domain" description="Neurotransmitter-gated ion-channel transmembrane" evidence="22">
    <location>
        <begin position="248"/>
        <end position="477"/>
    </location>
</feature>
<feature type="transmembrane region" description="Helical" evidence="19">
    <location>
        <begin position="303"/>
        <end position="328"/>
    </location>
</feature>
<protein>
    <recommendedName>
        <fullName evidence="25">Neurotransmitter-gated ion-channel ligand-binding domain-containing protein</fullName>
    </recommendedName>
</protein>
<keyword evidence="2 19" id="KW-0813">Transport</keyword>
<evidence type="ECO:0000256" key="12">
    <source>
        <dbReference type="ARBA" id="ARBA00023180"/>
    </source>
</evidence>
<evidence type="ECO:0000259" key="22">
    <source>
        <dbReference type="Pfam" id="PF02932"/>
    </source>
</evidence>
<evidence type="ECO:0008006" key="25">
    <source>
        <dbReference type="Google" id="ProtNLM"/>
    </source>
</evidence>
<dbReference type="SUPFAM" id="SSF63712">
    <property type="entry name" value="Nicotinic receptor ligand binding domain-like"/>
    <property type="match status" value="1"/>
</dbReference>
<dbReference type="InterPro" id="IPR006029">
    <property type="entry name" value="Neurotrans-gated_channel_TM"/>
</dbReference>